<dbReference type="SUPFAM" id="SSF56672">
    <property type="entry name" value="DNA/RNA polymerases"/>
    <property type="match status" value="1"/>
</dbReference>
<dbReference type="WBParaSite" id="Pan_g5160.t1">
    <property type="protein sequence ID" value="Pan_g5160.t1"/>
    <property type="gene ID" value="Pan_g5160"/>
</dbReference>
<accession>A0A7E4W0Y9</accession>
<dbReference type="Proteomes" id="UP000492821">
    <property type="component" value="Unassembled WGS sequence"/>
</dbReference>
<dbReference type="Pfam" id="PF00078">
    <property type="entry name" value="RVT_1"/>
    <property type="match status" value="1"/>
</dbReference>
<keyword evidence="2" id="KW-1185">Reference proteome</keyword>
<dbReference type="InterPro" id="IPR043502">
    <property type="entry name" value="DNA/RNA_pol_sf"/>
</dbReference>
<evidence type="ECO:0000259" key="1">
    <source>
        <dbReference type="PROSITE" id="PS50878"/>
    </source>
</evidence>
<feature type="domain" description="Reverse transcriptase" evidence="1">
    <location>
        <begin position="112"/>
        <end position="378"/>
    </location>
</feature>
<dbReference type="InterPro" id="IPR000477">
    <property type="entry name" value="RT_dom"/>
</dbReference>
<reference evidence="3" key="2">
    <citation type="submission" date="2020-10" db="UniProtKB">
        <authorList>
            <consortium name="WormBaseParasite"/>
        </authorList>
    </citation>
    <scope>IDENTIFICATION</scope>
</reference>
<name>A0A7E4W0Y9_PANRE</name>
<evidence type="ECO:0000313" key="2">
    <source>
        <dbReference type="Proteomes" id="UP000492821"/>
    </source>
</evidence>
<evidence type="ECO:0000313" key="3">
    <source>
        <dbReference type="WBParaSite" id="Pan_g5160.t1"/>
    </source>
</evidence>
<dbReference type="CDD" id="cd01650">
    <property type="entry name" value="RT_nLTR_like"/>
    <property type="match status" value="1"/>
</dbReference>
<sequence>MAQIVQVLRSNLSKTARNIPPLKVNHSLKFADFEKGEAFANHFKSVFHDRKPHCLHLPTTDNTIPLFLPTQVYDLLRFAKSTTTASPDGIPSVFLKKCALSLALPLTHIYNYSILNGVVPSKWKESIVIPIFKKGQKCLPDNYRPISLTCPTSKLIERVMTNLLRMFLILNNIIPDSQHGFVPGKSVDTQLLEVFNIITDNIDGKLPTDAVYVDFRKAFDTVDLPELLDKLASFNVPKDILLWFAAFLLGRSFRVKINDTVSDSYPATSGTPQGSVSGPLLFLAFISDIPSTCSVPGINMAFFADDLKVFSTDVHSDTPAIQLFLDKLTDWCALNKLAVAPQKCAVIHFGPNNPKRAYKYGPTPIPIATDLRDLGIHVSDDLSWDAHVNNISKKACGRLFQLFKTVKTNDCRLLTRLFKVYVLPILEFGSAIYNPNKVSLINTIEDVQRLATRIIYNRDPKLRSTPRPSYEDRLFHLQLKKLSTRRAVIDLKFFHSILYRYSKINLSGVSFKESRTRGPKIKLSFKRAKTSVRQNAFLHRSKKQFGSLPIRIQSLEKQQDFLIAVDNFLP</sequence>
<proteinExistence type="predicted"/>
<dbReference type="AlphaFoldDB" id="A0A7E4W0Y9"/>
<reference evidence="2" key="1">
    <citation type="journal article" date="2013" name="Genetics">
        <title>The draft genome and transcriptome of Panagrellus redivivus are shaped by the harsh demands of a free-living lifestyle.</title>
        <authorList>
            <person name="Srinivasan J."/>
            <person name="Dillman A.R."/>
            <person name="Macchietto M.G."/>
            <person name="Heikkinen L."/>
            <person name="Lakso M."/>
            <person name="Fracchia K.M."/>
            <person name="Antoshechkin I."/>
            <person name="Mortazavi A."/>
            <person name="Wong G."/>
            <person name="Sternberg P.W."/>
        </authorList>
    </citation>
    <scope>NUCLEOTIDE SEQUENCE [LARGE SCALE GENOMIC DNA]</scope>
    <source>
        <strain evidence="2">MT8872</strain>
    </source>
</reference>
<dbReference type="PRINTS" id="PR01345">
    <property type="entry name" value="CERVTRCPTASE"/>
</dbReference>
<protein>
    <submittedName>
        <fullName evidence="3">Reverse transcriptase domain-containing protein</fullName>
    </submittedName>
</protein>
<dbReference type="PANTHER" id="PTHR33332">
    <property type="entry name" value="REVERSE TRANSCRIPTASE DOMAIN-CONTAINING PROTEIN"/>
    <property type="match status" value="1"/>
</dbReference>
<organism evidence="2 3">
    <name type="scientific">Panagrellus redivivus</name>
    <name type="common">Microworm</name>
    <dbReference type="NCBI Taxonomy" id="6233"/>
    <lineage>
        <taxon>Eukaryota</taxon>
        <taxon>Metazoa</taxon>
        <taxon>Ecdysozoa</taxon>
        <taxon>Nematoda</taxon>
        <taxon>Chromadorea</taxon>
        <taxon>Rhabditida</taxon>
        <taxon>Tylenchina</taxon>
        <taxon>Panagrolaimomorpha</taxon>
        <taxon>Panagrolaimoidea</taxon>
        <taxon>Panagrolaimidae</taxon>
        <taxon>Panagrellus</taxon>
    </lineage>
</organism>
<dbReference type="PROSITE" id="PS50878">
    <property type="entry name" value="RT_POL"/>
    <property type="match status" value="1"/>
</dbReference>